<feature type="domain" description="Shieldin complex subunit 2 first OB fold" evidence="2">
    <location>
        <begin position="1"/>
        <end position="100"/>
    </location>
</feature>
<dbReference type="GO" id="GO:0035861">
    <property type="term" value="C:site of double-strand break"/>
    <property type="evidence" value="ECO:0007669"/>
    <property type="project" value="TreeGrafter"/>
</dbReference>
<dbReference type="GO" id="GO:0005634">
    <property type="term" value="C:nucleus"/>
    <property type="evidence" value="ECO:0007669"/>
    <property type="project" value="TreeGrafter"/>
</dbReference>
<evidence type="ECO:0000313" key="4">
    <source>
        <dbReference type="EMBL" id="KAG9483891.1"/>
    </source>
</evidence>
<organism evidence="4 5">
    <name type="scientific">Eleutherodactylus coqui</name>
    <name type="common">Puerto Rican coqui</name>
    <dbReference type="NCBI Taxonomy" id="57060"/>
    <lineage>
        <taxon>Eukaryota</taxon>
        <taxon>Metazoa</taxon>
        <taxon>Chordata</taxon>
        <taxon>Craniata</taxon>
        <taxon>Vertebrata</taxon>
        <taxon>Euteleostomi</taxon>
        <taxon>Amphibia</taxon>
        <taxon>Batrachia</taxon>
        <taxon>Anura</taxon>
        <taxon>Neobatrachia</taxon>
        <taxon>Hyloidea</taxon>
        <taxon>Eleutherodactylidae</taxon>
        <taxon>Eleutherodactylinae</taxon>
        <taxon>Eleutherodactylus</taxon>
        <taxon>Eleutherodactylus</taxon>
    </lineage>
</organism>
<dbReference type="EMBL" id="WNTK01000005">
    <property type="protein sequence ID" value="KAG9483891.1"/>
    <property type="molecule type" value="Genomic_DNA"/>
</dbReference>
<proteinExistence type="predicted"/>
<sequence>MVVVLQPCHVKEIKVKSGPNVGSTLPLAAIVVTDQSEVKHTVLMWRTAAFWSLALLPGEIIVLTHLSLCEDRWREDMVLQSSFRSKLVSLGSCSALLSGEGPGAPEDSALQGLLHHIQEKHQYLCELSPRRPQKPEDVRYASLAELQPELLLHAILKVKSISILKESTYHFKGLQQHKVLLTVEQVRDKSRTLVLWGASASWRDQIHLKRHHIWVFKYLFCKKNIISGDLELHTTPWSSCECLFDDDQRAIDFQKGYNISSTQQMSLLTMIEDRYSGEIQVKGRILQIEFHILGQRKILISHETSISGILKSLPDIIYTGCGKCQRELHIDDNNVYEQCYECLPSNQVNTFYRAAQITVLSDDCCICVRAPPDVVGIVFLNIAANLLPKVFPSCKDVTYGVIVADLCRSLLAPTAESFIFTIKSQFMLDENSVALEEEFHLLDFHIDL</sequence>
<dbReference type="Pfam" id="PF21669">
    <property type="entry name" value="SHLD2_OB1"/>
    <property type="match status" value="1"/>
</dbReference>
<name>A0A8J6K9A4_ELECQ</name>
<dbReference type="AlphaFoldDB" id="A0A8J6K9A4"/>
<dbReference type="Proteomes" id="UP000770717">
    <property type="component" value="Unassembled WGS sequence"/>
</dbReference>
<dbReference type="Pfam" id="PF15793">
    <property type="entry name" value="SHLD2_C"/>
    <property type="match status" value="1"/>
</dbReference>
<dbReference type="InterPro" id="IPR053944">
    <property type="entry name" value="SHLD2_OB2"/>
</dbReference>
<protein>
    <recommendedName>
        <fullName evidence="6">Shieldin complex subunit 2 C-terminal domain-containing protein</fullName>
    </recommendedName>
</protein>
<dbReference type="OrthoDB" id="5963585at2759"/>
<dbReference type="Pfam" id="PF22779">
    <property type="entry name" value="OB_SHLD2_2nd"/>
    <property type="match status" value="1"/>
</dbReference>
<gene>
    <name evidence="4" type="ORF">GDO78_009681</name>
</gene>
<accession>A0A8J6K9A4</accession>
<evidence type="ECO:0000313" key="5">
    <source>
        <dbReference type="Proteomes" id="UP000770717"/>
    </source>
</evidence>
<dbReference type="PANTHER" id="PTHR14495">
    <property type="entry name" value="SHIELDIN COMPLEX SUBUNIT 2"/>
    <property type="match status" value="1"/>
</dbReference>
<evidence type="ECO:0000259" key="1">
    <source>
        <dbReference type="Pfam" id="PF15793"/>
    </source>
</evidence>
<feature type="domain" description="Shieldin complex subunit 2 C-terminal" evidence="1">
    <location>
        <begin position="284"/>
        <end position="445"/>
    </location>
</feature>
<evidence type="ECO:0008006" key="6">
    <source>
        <dbReference type="Google" id="ProtNLM"/>
    </source>
</evidence>
<reference evidence="4" key="1">
    <citation type="thesis" date="2020" institute="ProQuest LLC" country="789 East Eisenhower Parkway, Ann Arbor, MI, USA">
        <title>Comparative Genomics and Chromosome Evolution.</title>
        <authorList>
            <person name="Mudd A.B."/>
        </authorList>
    </citation>
    <scope>NUCLEOTIDE SEQUENCE</scope>
    <source>
        <strain evidence="4">HN-11 Male</strain>
        <tissue evidence="4">Kidney and liver</tissue>
    </source>
</reference>
<evidence type="ECO:0000259" key="2">
    <source>
        <dbReference type="Pfam" id="PF21669"/>
    </source>
</evidence>
<keyword evidence="5" id="KW-1185">Reference proteome</keyword>
<dbReference type="InterPro" id="IPR049507">
    <property type="entry name" value="SHLD2_OB1"/>
</dbReference>
<feature type="domain" description="Shieldin complex subunit 2 second OB fold" evidence="3">
    <location>
        <begin position="147"/>
        <end position="228"/>
    </location>
</feature>
<dbReference type="PANTHER" id="PTHR14495:SF2">
    <property type="entry name" value="SHIELDIN COMPLEX SUBUNIT 2"/>
    <property type="match status" value="1"/>
</dbReference>
<comment type="caution">
    <text evidence="4">The sequence shown here is derived from an EMBL/GenBank/DDBJ whole genome shotgun (WGS) entry which is preliminary data.</text>
</comment>
<dbReference type="InterPro" id="IPR029715">
    <property type="entry name" value="FAM35A"/>
</dbReference>
<dbReference type="InterPro" id="IPR031589">
    <property type="entry name" value="SHLD2_C"/>
</dbReference>
<evidence type="ECO:0000259" key="3">
    <source>
        <dbReference type="Pfam" id="PF22779"/>
    </source>
</evidence>
<dbReference type="GO" id="GO:0010569">
    <property type="term" value="P:regulation of double-strand break repair via homologous recombination"/>
    <property type="evidence" value="ECO:0007669"/>
    <property type="project" value="TreeGrafter"/>
</dbReference>